<evidence type="ECO:0000256" key="1">
    <source>
        <dbReference type="SAM" id="Phobius"/>
    </source>
</evidence>
<dbReference type="PANTHER" id="PTHR20948">
    <property type="entry name" value="TRANSMEMBRANE PROTEIN 164"/>
    <property type="match status" value="1"/>
</dbReference>
<dbReference type="AlphaFoldDB" id="A0A2J7RPK2"/>
<dbReference type="Pfam" id="PF14808">
    <property type="entry name" value="TMEM164"/>
    <property type="match status" value="1"/>
</dbReference>
<sequence>MFEWAYSGVNASLPGNGGPECASFLSLSRRITETGITLAFAVICILWGYRNLSLIPQICSCGQKNDTGKRVLLVVISLMWGMEIGFKFASRTVIYLFNPCHITTALQANFPFEKSIYWIQHSMMVIVPYYLLQLGGAYNVERYSDFSWCLVAYGMNLLYHFVILQAVAIPLQVNLNLMLCPMELDPFYGPYYRIIAVAHQAILCPLTCKVFCAVSSLFATPKQCLCDPSCECNLEQCCNQKRLLHKD</sequence>
<gene>
    <name evidence="2" type="ORF">B7P43_G13627</name>
</gene>
<keyword evidence="1" id="KW-0812">Transmembrane</keyword>
<dbReference type="OrthoDB" id="17328at2759"/>
<dbReference type="FunCoup" id="A0A2J7RPK2">
    <property type="interactions" value="83"/>
</dbReference>
<dbReference type="InParanoid" id="A0A2J7RPK2"/>
<dbReference type="PANTHER" id="PTHR20948:SF2">
    <property type="entry name" value="TRANSMEMBRANE PROTEIN 164"/>
    <property type="match status" value="1"/>
</dbReference>
<evidence type="ECO:0008006" key="4">
    <source>
        <dbReference type="Google" id="ProtNLM"/>
    </source>
</evidence>
<reference evidence="2 3" key="1">
    <citation type="submission" date="2017-12" db="EMBL/GenBank/DDBJ databases">
        <title>Hemimetabolous genomes reveal molecular basis of termite eusociality.</title>
        <authorList>
            <person name="Harrison M.C."/>
            <person name="Jongepier E."/>
            <person name="Robertson H.M."/>
            <person name="Arning N."/>
            <person name="Bitard-Feildel T."/>
            <person name="Chao H."/>
            <person name="Childers C.P."/>
            <person name="Dinh H."/>
            <person name="Doddapaneni H."/>
            <person name="Dugan S."/>
            <person name="Gowin J."/>
            <person name="Greiner C."/>
            <person name="Han Y."/>
            <person name="Hu H."/>
            <person name="Hughes D.S.T."/>
            <person name="Huylmans A.-K."/>
            <person name="Kemena C."/>
            <person name="Kremer L.P.M."/>
            <person name="Lee S.L."/>
            <person name="Lopez-Ezquerra A."/>
            <person name="Mallet L."/>
            <person name="Monroy-Kuhn J.M."/>
            <person name="Moser A."/>
            <person name="Murali S.C."/>
            <person name="Muzny D.M."/>
            <person name="Otani S."/>
            <person name="Piulachs M.-D."/>
            <person name="Poelchau M."/>
            <person name="Qu J."/>
            <person name="Schaub F."/>
            <person name="Wada-Katsumata A."/>
            <person name="Worley K.C."/>
            <person name="Xie Q."/>
            <person name="Ylla G."/>
            <person name="Poulsen M."/>
            <person name="Gibbs R.A."/>
            <person name="Schal C."/>
            <person name="Richards S."/>
            <person name="Belles X."/>
            <person name="Korb J."/>
            <person name="Bornberg-Bauer E."/>
        </authorList>
    </citation>
    <scope>NUCLEOTIDE SEQUENCE [LARGE SCALE GENOMIC DNA]</scope>
    <source>
        <tissue evidence="2">Whole body</tissue>
    </source>
</reference>
<dbReference type="Proteomes" id="UP000235965">
    <property type="component" value="Unassembled WGS sequence"/>
</dbReference>
<feature type="transmembrane region" description="Helical" evidence="1">
    <location>
        <begin position="150"/>
        <end position="171"/>
    </location>
</feature>
<feature type="transmembrane region" description="Helical" evidence="1">
    <location>
        <begin position="34"/>
        <end position="50"/>
    </location>
</feature>
<dbReference type="EMBL" id="NEVH01001358">
    <property type="protein sequence ID" value="PNF42761.1"/>
    <property type="molecule type" value="Genomic_DNA"/>
</dbReference>
<proteinExistence type="predicted"/>
<evidence type="ECO:0000313" key="2">
    <source>
        <dbReference type="EMBL" id="PNF42761.1"/>
    </source>
</evidence>
<dbReference type="InterPro" id="IPR026508">
    <property type="entry name" value="TMEM164"/>
</dbReference>
<keyword evidence="1" id="KW-0472">Membrane</keyword>
<name>A0A2J7RPK2_9NEOP</name>
<keyword evidence="1" id="KW-1133">Transmembrane helix</keyword>
<feature type="transmembrane region" description="Helical" evidence="1">
    <location>
        <begin position="117"/>
        <end position="138"/>
    </location>
</feature>
<comment type="caution">
    <text evidence="2">The sequence shown here is derived from an EMBL/GenBank/DDBJ whole genome shotgun (WGS) entry which is preliminary data.</text>
</comment>
<protein>
    <recommendedName>
        <fullName evidence="4">Transmembrane protein 164</fullName>
    </recommendedName>
</protein>
<evidence type="ECO:0000313" key="3">
    <source>
        <dbReference type="Proteomes" id="UP000235965"/>
    </source>
</evidence>
<feature type="transmembrane region" description="Helical" evidence="1">
    <location>
        <begin position="71"/>
        <end position="97"/>
    </location>
</feature>
<accession>A0A2J7RPK2</accession>
<keyword evidence="3" id="KW-1185">Reference proteome</keyword>
<organism evidence="2 3">
    <name type="scientific">Cryptotermes secundus</name>
    <dbReference type="NCBI Taxonomy" id="105785"/>
    <lineage>
        <taxon>Eukaryota</taxon>
        <taxon>Metazoa</taxon>
        <taxon>Ecdysozoa</taxon>
        <taxon>Arthropoda</taxon>
        <taxon>Hexapoda</taxon>
        <taxon>Insecta</taxon>
        <taxon>Pterygota</taxon>
        <taxon>Neoptera</taxon>
        <taxon>Polyneoptera</taxon>
        <taxon>Dictyoptera</taxon>
        <taxon>Blattodea</taxon>
        <taxon>Blattoidea</taxon>
        <taxon>Termitoidae</taxon>
        <taxon>Kalotermitidae</taxon>
        <taxon>Cryptotermitinae</taxon>
        <taxon>Cryptotermes</taxon>
    </lineage>
</organism>